<evidence type="ECO:0000256" key="3">
    <source>
        <dbReference type="ARBA" id="ARBA00009843"/>
    </source>
</evidence>
<proteinExistence type="inferred from homology"/>
<evidence type="ECO:0000313" key="14">
    <source>
        <dbReference type="Proteomes" id="UP001206483"/>
    </source>
</evidence>
<dbReference type="PANTHER" id="PTHR43302:SF5">
    <property type="entry name" value="TRANSPORTER ARSB-RELATED"/>
    <property type="match status" value="1"/>
</dbReference>
<evidence type="ECO:0000256" key="9">
    <source>
        <dbReference type="ARBA" id="ARBA00023136"/>
    </source>
</evidence>
<dbReference type="PANTHER" id="PTHR43302">
    <property type="entry name" value="TRANSPORTER ARSB-RELATED"/>
    <property type="match status" value="1"/>
</dbReference>
<comment type="similarity">
    <text evidence="3">Belongs to the CitM (TC 2.A.11) transporter family.</text>
</comment>
<keyword evidence="6 11" id="KW-0812">Transmembrane</keyword>
<evidence type="ECO:0000256" key="11">
    <source>
        <dbReference type="SAM" id="Phobius"/>
    </source>
</evidence>
<dbReference type="Proteomes" id="UP001206483">
    <property type="component" value="Unassembled WGS sequence"/>
</dbReference>
<evidence type="ECO:0000259" key="12">
    <source>
        <dbReference type="Pfam" id="PF03600"/>
    </source>
</evidence>
<feature type="transmembrane region" description="Helical" evidence="11">
    <location>
        <begin position="200"/>
        <end position="220"/>
    </location>
</feature>
<feature type="transmembrane region" description="Helical" evidence="11">
    <location>
        <begin position="448"/>
        <end position="471"/>
    </location>
</feature>
<keyword evidence="7" id="KW-0059">Arsenical resistance</keyword>
<evidence type="ECO:0000256" key="5">
    <source>
        <dbReference type="ARBA" id="ARBA00022475"/>
    </source>
</evidence>
<evidence type="ECO:0000256" key="8">
    <source>
        <dbReference type="ARBA" id="ARBA00022989"/>
    </source>
</evidence>
<keyword evidence="8 11" id="KW-1133">Transmembrane helix</keyword>
<feature type="transmembrane region" description="Helical" evidence="11">
    <location>
        <begin position="67"/>
        <end position="85"/>
    </location>
</feature>
<evidence type="ECO:0000256" key="10">
    <source>
        <dbReference type="SAM" id="MobiDB-lite"/>
    </source>
</evidence>
<gene>
    <name evidence="13" type="ORF">FHR36_002109</name>
</gene>
<feature type="compositionally biased region" description="Low complexity" evidence="10">
    <location>
        <begin position="1"/>
        <end position="11"/>
    </location>
</feature>
<keyword evidence="9 11" id="KW-0472">Membrane</keyword>
<evidence type="ECO:0000256" key="1">
    <source>
        <dbReference type="ARBA" id="ARBA00004651"/>
    </source>
</evidence>
<comment type="caution">
    <text evidence="13">The sequence shown here is derived from an EMBL/GenBank/DDBJ whole genome shotgun (WGS) entry which is preliminary data.</text>
</comment>
<feature type="region of interest" description="Disordered" evidence="10">
    <location>
        <begin position="1"/>
        <end position="34"/>
    </location>
</feature>
<evidence type="ECO:0000256" key="2">
    <source>
        <dbReference type="ARBA" id="ARBA00006433"/>
    </source>
</evidence>
<feature type="domain" description="Citrate transporter-like" evidence="12">
    <location>
        <begin position="86"/>
        <end position="405"/>
    </location>
</feature>
<protein>
    <submittedName>
        <fullName evidence="13">Arsenical pump membrane protein</fullName>
    </submittedName>
</protein>
<feature type="transmembrane region" description="Helical" evidence="11">
    <location>
        <begin position="364"/>
        <end position="387"/>
    </location>
</feature>
<sequence length="476" mass="48617">MAEALAAGADDMPPPPGRSTASVTARHGSGQAVGRRDGRAARLVRSRGAIAIAPLEQVLNTIQAETLSAVLLLVVLVCAVVRPWGWPEAVAAVPAAGIVIATGAITPAHAAEEAQRLGPVIGFLAAVLVLAKLCDDEGLFHACGAWMARTSAGRPRRLLAQVFVVASVVTAVLSLDATVVLLTPVVFATAARLGARPKPHLYACAHLSNTASLLLPVSNLTNLLAFEASGLAFTRFAALMTLPWLAAIGVEYLVLRRFFAADLDADAPAPDGDVPPEMPLFALVTVAATLAGFVLTSALGISPAWAALAGALVLAVRALVDRRTTPTAIVRSAALPFLAFVLGLGIVVRAVVDNGLAAGLAHLVPHGTSLPALLGLAALAAVLANVINNLPATLVLVPLAAPAGAGAVLAVLIGVNIGPNLTYAGSLATLLWRRIVREEGTEVRLGEFTRLGLLTVPGTLVVAVLGLWVSLQVIGV</sequence>
<comment type="similarity">
    <text evidence="2">Belongs to the ArsB family.</text>
</comment>
<dbReference type="InterPro" id="IPR000802">
    <property type="entry name" value="Arsenical_pump_ArsB"/>
</dbReference>
<organism evidence="13 14">
    <name type="scientific">Kitasatospora paracochleata</name>
    <dbReference type="NCBI Taxonomy" id="58354"/>
    <lineage>
        <taxon>Bacteria</taxon>
        <taxon>Bacillati</taxon>
        <taxon>Actinomycetota</taxon>
        <taxon>Actinomycetes</taxon>
        <taxon>Kitasatosporales</taxon>
        <taxon>Streptomycetaceae</taxon>
        <taxon>Kitasatospora</taxon>
    </lineage>
</organism>
<dbReference type="EMBL" id="JAMZDX010000002">
    <property type="protein sequence ID" value="MCP2308985.1"/>
    <property type="molecule type" value="Genomic_DNA"/>
</dbReference>
<evidence type="ECO:0000313" key="13">
    <source>
        <dbReference type="EMBL" id="MCP2308985.1"/>
    </source>
</evidence>
<evidence type="ECO:0000256" key="4">
    <source>
        <dbReference type="ARBA" id="ARBA00022448"/>
    </source>
</evidence>
<keyword evidence="4" id="KW-0813">Transport</keyword>
<keyword evidence="5" id="KW-1003">Cell membrane</keyword>
<keyword evidence="14" id="KW-1185">Reference proteome</keyword>
<reference evidence="13 14" key="1">
    <citation type="submission" date="2022-06" db="EMBL/GenBank/DDBJ databases">
        <title>Sequencing the genomes of 1000 actinobacteria strains.</title>
        <authorList>
            <person name="Klenk H.-P."/>
        </authorList>
    </citation>
    <scope>NUCLEOTIDE SEQUENCE [LARGE SCALE GENOMIC DNA]</scope>
    <source>
        <strain evidence="13 14">DSM 41656</strain>
    </source>
</reference>
<accession>A0ABT1IV19</accession>
<evidence type="ECO:0000256" key="7">
    <source>
        <dbReference type="ARBA" id="ARBA00022849"/>
    </source>
</evidence>
<feature type="transmembrane region" description="Helical" evidence="11">
    <location>
        <begin position="158"/>
        <end position="188"/>
    </location>
</feature>
<comment type="subcellular location">
    <subcellularLocation>
        <location evidence="1">Cell membrane</location>
        <topology evidence="1">Multi-pass membrane protein</topology>
    </subcellularLocation>
</comment>
<dbReference type="InterPro" id="IPR004680">
    <property type="entry name" value="Cit_transptr-like_dom"/>
</dbReference>
<name>A0ABT1IV19_9ACTN</name>
<evidence type="ECO:0000256" key="6">
    <source>
        <dbReference type="ARBA" id="ARBA00022692"/>
    </source>
</evidence>
<dbReference type="PRINTS" id="PR00758">
    <property type="entry name" value="ARSENICPUMP"/>
</dbReference>
<feature type="transmembrane region" description="Helical" evidence="11">
    <location>
        <begin position="232"/>
        <end position="255"/>
    </location>
</feature>
<feature type="transmembrane region" description="Helical" evidence="11">
    <location>
        <begin position="394"/>
        <end position="415"/>
    </location>
</feature>
<dbReference type="Pfam" id="PF03600">
    <property type="entry name" value="CitMHS"/>
    <property type="match status" value="1"/>
</dbReference>
<feature type="transmembrane region" description="Helical" evidence="11">
    <location>
        <begin position="280"/>
        <end position="298"/>
    </location>
</feature>
<feature type="transmembrane region" description="Helical" evidence="11">
    <location>
        <begin position="91"/>
        <end position="110"/>
    </location>
</feature>
<feature type="transmembrane region" description="Helical" evidence="11">
    <location>
        <begin position="332"/>
        <end position="352"/>
    </location>
</feature>